<protein>
    <submittedName>
        <fullName evidence="2">Uncharacterized protein</fullName>
    </submittedName>
</protein>
<accession>A0A8S1IKF0</accession>
<keyword evidence="3" id="KW-1185">Reference proteome</keyword>
<feature type="region of interest" description="Disordered" evidence="1">
    <location>
        <begin position="1"/>
        <end position="67"/>
    </location>
</feature>
<evidence type="ECO:0000313" key="2">
    <source>
        <dbReference type="EMBL" id="CAD7695185.1"/>
    </source>
</evidence>
<dbReference type="AlphaFoldDB" id="A0A8S1IKF0"/>
<feature type="compositionally biased region" description="Polar residues" evidence="1">
    <location>
        <begin position="43"/>
        <end position="58"/>
    </location>
</feature>
<evidence type="ECO:0000256" key="1">
    <source>
        <dbReference type="SAM" id="MobiDB-lite"/>
    </source>
</evidence>
<gene>
    <name evidence="2" type="ORF">OSTQU699_LOCUS546</name>
</gene>
<evidence type="ECO:0000313" key="3">
    <source>
        <dbReference type="Proteomes" id="UP000708148"/>
    </source>
</evidence>
<sequence length="133" mass="14824">MRAESQTQESARRYEAQSTESLETSTQPPKKAAGLLRRCLLSQKRNQQPRGWQTNKQTKGMDGHPCNKFITIMPRENGTQGRTNGPGALQGLASELLKRGHQMRVTAFRRAALPVLQHASDSAAVSRYPPRRA</sequence>
<dbReference type="EMBL" id="CAJHUC010000318">
    <property type="protein sequence ID" value="CAD7695185.1"/>
    <property type="molecule type" value="Genomic_DNA"/>
</dbReference>
<comment type="caution">
    <text evidence="2">The sequence shown here is derived from an EMBL/GenBank/DDBJ whole genome shotgun (WGS) entry which is preliminary data.</text>
</comment>
<name>A0A8S1IKF0_9CHLO</name>
<dbReference type="Proteomes" id="UP000708148">
    <property type="component" value="Unassembled WGS sequence"/>
</dbReference>
<proteinExistence type="predicted"/>
<reference evidence="2" key="1">
    <citation type="submission" date="2020-12" db="EMBL/GenBank/DDBJ databases">
        <authorList>
            <person name="Iha C."/>
        </authorList>
    </citation>
    <scope>NUCLEOTIDE SEQUENCE</scope>
</reference>
<feature type="compositionally biased region" description="Polar residues" evidence="1">
    <location>
        <begin position="16"/>
        <end position="28"/>
    </location>
</feature>
<organism evidence="2 3">
    <name type="scientific">Ostreobium quekettii</name>
    <dbReference type="NCBI Taxonomy" id="121088"/>
    <lineage>
        <taxon>Eukaryota</taxon>
        <taxon>Viridiplantae</taxon>
        <taxon>Chlorophyta</taxon>
        <taxon>core chlorophytes</taxon>
        <taxon>Ulvophyceae</taxon>
        <taxon>TCBD clade</taxon>
        <taxon>Bryopsidales</taxon>
        <taxon>Ostreobineae</taxon>
        <taxon>Ostreobiaceae</taxon>
        <taxon>Ostreobium</taxon>
    </lineage>
</organism>